<comment type="caution">
    <text evidence="2">The sequence shown here is derived from an EMBL/GenBank/DDBJ whole genome shotgun (WGS) entry which is preliminary data.</text>
</comment>
<feature type="domain" description="Polysaccharide pyruvyl transferase" evidence="1">
    <location>
        <begin position="13"/>
        <end position="220"/>
    </location>
</feature>
<keyword evidence="3" id="KW-1185">Reference proteome</keyword>
<gene>
    <name evidence="2" type="ORF">ABID28_000631</name>
</gene>
<dbReference type="Proteomes" id="UP001549037">
    <property type="component" value="Unassembled WGS sequence"/>
</dbReference>
<accession>A0ABV2JE04</accession>
<organism evidence="2 3">
    <name type="scientific">Streptococcus porcorum</name>
    <dbReference type="NCBI Taxonomy" id="701526"/>
    <lineage>
        <taxon>Bacteria</taxon>
        <taxon>Bacillati</taxon>
        <taxon>Bacillota</taxon>
        <taxon>Bacilli</taxon>
        <taxon>Lactobacillales</taxon>
        <taxon>Streptococcaceae</taxon>
        <taxon>Streptococcus</taxon>
    </lineage>
</organism>
<dbReference type="RefSeq" id="WP_354368030.1">
    <property type="nucleotide sequence ID" value="NZ_JBEPLN010000007.1"/>
</dbReference>
<sequence>MTKYALFTYSTGNIGDEIQSLAAKRFLPRVDYYINRDYSNEFKVDSDEEIKLIMNGWYSHRPENFPLTLEQINPLLLSMYFDDQVKEAFSSEANVNFFKKYGPVGARSFDTKRYMASLGVESYFSGCLTLTLQPEKNIPKQDFILAIDLPNDVFNKVEKESKYPVLRMSADTNHRYMSPERRMKIAQYYLYLYQSARFVVTTRLHGTLPCLALGTPVLNLELPNFEPGRFEGLRDLAHHMTVEEFLSKGYDINNPLENPTDYLKIRAELERRCQKFTGFQSQAGYLNGRPLEQFLNDPELIQSFVTGLWSAHQYYGIYR</sequence>
<dbReference type="Pfam" id="PF04230">
    <property type="entry name" value="PS_pyruv_trans"/>
    <property type="match status" value="1"/>
</dbReference>
<reference evidence="2 3" key="1">
    <citation type="submission" date="2024-06" db="EMBL/GenBank/DDBJ databases">
        <title>Genomic Encyclopedia of Type Strains, Phase IV (KMG-IV): sequencing the most valuable type-strain genomes for metagenomic binning, comparative biology and taxonomic classification.</title>
        <authorList>
            <person name="Goeker M."/>
        </authorList>
    </citation>
    <scope>NUCLEOTIDE SEQUENCE [LARGE SCALE GENOMIC DNA]</scope>
    <source>
        <strain evidence="2 3">DSM 28302</strain>
    </source>
</reference>
<dbReference type="InterPro" id="IPR007345">
    <property type="entry name" value="Polysacch_pyruvyl_Trfase"/>
</dbReference>
<evidence type="ECO:0000313" key="2">
    <source>
        <dbReference type="EMBL" id="MET3633995.1"/>
    </source>
</evidence>
<evidence type="ECO:0000259" key="1">
    <source>
        <dbReference type="Pfam" id="PF04230"/>
    </source>
</evidence>
<evidence type="ECO:0000313" key="3">
    <source>
        <dbReference type="Proteomes" id="UP001549037"/>
    </source>
</evidence>
<name>A0ABV2JE04_9STRE</name>
<proteinExistence type="predicted"/>
<dbReference type="EMBL" id="JBEPLN010000007">
    <property type="protein sequence ID" value="MET3633995.1"/>
    <property type="molecule type" value="Genomic_DNA"/>
</dbReference>
<protein>
    <recommendedName>
        <fullName evidence="1">Polysaccharide pyruvyl transferase domain-containing protein</fullName>
    </recommendedName>
</protein>